<dbReference type="SMART" id="SM00360">
    <property type="entry name" value="RRM"/>
    <property type="match status" value="2"/>
</dbReference>
<comment type="caution">
    <text evidence="3">The sequence shown here is derived from an EMBL/GenBank/DDBJ whole genome shotgun (WGS) entry which is preliminary data.</text>
</comment>
<accession>A0AAD3HBK6</accession>
<name>A0AAD3HBK6_9STRA</name>
<dbReference type="InterPro" id="IPR012677">
    <property type="entry name" value="Nucleotide-bd_a/b_plait_sf"/>
</dbReference>
<keyword evidence="4" id="KW-1185">Reference proteome</keyword>
<evidence type="ECO:0000313" key="4">
    <source>
        <dbReference type="Proteomes" id="UP001054902"/>
    </source>
</evidence>
<dbReference type="AlphaFoldDB" id="A0AAD3HBK6"/>
<dbReference type="Pfam" id="PF00076">
    <property type="entry name" value="RRM_1"/>
    <property type="match status" value="1"/>
</dbReference>
<keyword evidence="1" id="KW-0694">RNA-binding</keyword>
<proteinExistence type="predicted"/>
<evidence type="ECO:0000259" key="2">
    <source>
        <dbReference type="PROSITE" id="PS50102"/>
    </source>
</evidence>
<dbReference type="EMBL" id="BLLK01000057">
    <property type="protein sequence ID" value="GFH57154.1"/>
    <property type="molecule type" value="Genomic_DNA"/>
</dbReference>
<dbReference type="SUPFAM" id="SSF54928">
    <property type="entry name" value="RNA-binding domain, RBD"/>
    <property type="match status" value="1"/>
</dbReference>
<sequence length="318" mass="35560">MAVKRRIGDLGEEDRGEEDELTLHFYKDLAEPLEELMQLGIENLSPHGKTKIESLLLSFKDMYKTKAMPFLRDIKEFVPTDHSYANDGSVSLEPDNEDGSSVEEGNIVMHSVTVDSDDDNNPFGEEGQDFESIVHLNDSAELSTGATADEPTRENMVNISGLEYKLTEAQIKEFFETECGKIEKVLVSKFGKGLTNCGWACITFANEEAVEKCMELDGKRHEGRYKLKIKRASQQTGTVKSVFCTGFNMNGKEEIEQALRKSFENIGATPTELDIRKKCAFVHFGSSLHADTAVQSSGFQLENGQAVMVDYNLKKRSR</sequence>
<dbReference type="InterPro" id="IPR035979">
    <property type="entry name" value="RBD_domain_sf"/>
</dbReference>
<gene>
    <name evidence="3" type="ORF">CTEN210_13630</name>
</gene>
<dbReference type="PROSITE" id="PS50102">
    <property type="entry name" value="RRM"/>
    <property type="match status" value="1"/>
</dbReference>
<dbReference type="Gene3D" id="3.30.70.330">
    <property type="match status" value="1"/>
</dbReference>
<dbReference type="InterPro" id="IPR000504">
    <property type="entry name" value="RRM_dom"/>
</dbReference>
<evidence type="ECO:0000313" key="3">
    <source>
        <dbReference type="EMBL" id="GFH57154.1"/>
    </source>
</evidence>
<protein>
    <recommendedName>
        <fullName evidence="2">RRM domain-containing protein</fullName>
    </recommendedName>
</protein>
<dbReference type="Proteomes" id="UP001054902">
    <property type="component" value="Unassembled WGS sequence"/>
</dbReference>
<evidence type="ECO:0000256" key="1">
    <source>
        <dbReference type="PROSITE-ProRule" id="PRU00176"/>
    </source>
</evidence>
<feature type="domain" description="RRM" evidence="2">
    <location>
        <begin position="155"/>
        <end position="234"/>
    </location>
</feature>
<reference evidence="3 4" key="1">
    <citation type="journal article" date="2021" name="Sci. Rep.">
        <title>The genome of the diatom Chaetoceros tenuissimus carries an ancient integrated fragment of an extant virus.</title>
        <authorList>
            <person name="Hongo Y."/>
            <person name="Kimura K."/>
            <person name="Takaki Y."/>
            <person name="Yoshida Y."/>
            <person name="Baba S."/>
            <person name="Kobayashi G."/>
            <person name="Nagasaki K."/>
            <person name="Hano T."/>
            <person name="Tomaru Y."/>
        </authorList>
    </citation>
    <scope>NUCLEOTIDE SEQUENCE [LARGE SCALE GENOMIC DNA]</scope>
    <source>
        <strain evidence="3 4">NIES-3715</strain>
    </source>
</reference>
<organism evidence="3 4">
    <name type="scientific">Chaetoceros tenuissimus</name>
    <dbReference type="NCBI Taxonomy" id="426638"/>
    <lineage>
        <taxon>Eukaryota</taxon>
        <taxon>Sar</taxon>
        <taxon>Stramenopiles</taxon>
        <taxon>Ochrophyta</taxon>
        <taxon>Bacillariophyta</taxon>
        <taxon>Coscinodiscophyceae</taxon>
        <taxon>Chaetocerotophycidae</taxon>
        <taxon>Chaetocerotales</taxon>
        <taxon>Chaetocerotaceae</taxon>
        <taxon>Chaetoceros</taxon>
    </lineage>
</organism>
<dbReference type="GO" id="GO:0003723">
    <property type="term" value="F:RNA binding"/>
    <property type="evidence" value="ECO:0007669"/>
    <property type="project" value="UniProtKB-UniRule"/>
</dbReference>